<dbReference type="PROSITE" id="PS00631">
    <property type="entry name" value="CYTOSOL_AP"/>
    <property type="match status" value="1"/>
</dbReference>
<dbReference type="InterPro" id="IPR011356">
    <property type="entry name" value="Leucine_aapep/pepB"/>
</dbReference>
<dbReference type="InterPro" id="IPR043472">
    <property type="entry name" value="Macro_dom-like"/>
</dbReference>
<dbReference type="Proteomes" id="UP000013167">
    <property type="component" value="Unassembled WGS sequence"/>
</dbReference>
<dbReference type="HOGENOM" id="CLU_013734_2_2_11"/>
<evidence type="ECO:0000256" key="6">
    <source>
        <dbReference type="ARBA" id="ARBA00049972"/>
    </source>
</evidence>
<comment type="caution">
    <text evidence="10">The sequence shown here is derived from an EMBL/GenBank/DDBJ whole genome shotgun (WGS) entry which is preliminary data.</text>
</comment>
<proteinExistence type="inferred from homology"/>
<keyword evidence="11" id="KW-1185">Reference proteome</keyword>
<dbReference type="GO" id="GO:0006508">
    <property type="term" value="P:proteolysis"/>
    <property type="evidence" value="ECO:0007669"/>
    <property type="project" value="UniProtKB-KW"/>
</dbReference>
<reference evidence="10 11" key="1">
    <citation type="journal article" date="2013" name="ISME J.">
        <title>A metabolic model for members of the genus Tetrasphaera involved in enhanced biological phosphorus removal.</title>
        <authorList>
            <person name="Kristiansen R."/>
            <person name="Nguyen H.T.T."/>
            <person name="Saunders A.M."/>
            <person name="Nielsen J.L."/>
            <person name="Wimmer R."/>
            <person name="Le V.Q."/>
            <person name="McIlroy S.J."/>
            <person name="Petrovski S."/>
            <person name="Seviour R.J."/>
            <person name="Calteau A."/>
            <person name="Nielsen K.L."/>
            <person name="Nielsen P.H."/>
        </authorList>
    </citation>
    <scope>NUCLEOTIDE SEQUENCE [LARGE SCALE GENOMIC DNA]</scope>
    <source>
        <strain evidence="10 11">Lp2</strain>
    </source>
</reference>
<dbReference type="PANTHER" id="PTHR11963">
    <property type="entry name" value="LEUCINE AMINOPEPTIDASE-RELATED"/>
    <property type="match status" value="1"/>
</dbReference>
<dbReference type="eggNOG" id="COG0260">
    <property type="taxonomic scope" value="Bacteria"/>
</dbReference>
<organism evidence="10 11">
    <name type="scientific">Phycicoccus elongatus Lp2</name>
    <dbReference type="NCBI Taxonomy" id="1193181"/>
    <lineage>
        <taxon>Bacteria</taxon>
        <taxon>Bacillati</taxon>
        <taxon>Actinomycetota</taxon>
        <taxon>Actinomycetes</taxon>
        <taxon>Micrococcales</taxon>
        <taxon>Intrasporangiaceae</taxon>
        <taxon>Phycicoccus</taxon>
    </lineage>
</organism>
<evidence type="ECO:0000256" key="4">
    <source>
        <dbReference type="ARBA" id="ARBA00022801"/>
    </source>
</evidence>
<keyword evidence="3" id="KW-0645">Protease</keyword>
<dbReference type="CDD" id="cd00433">
    <property type="entry name" value="Peptidase_M17"/>
    <property type="match status" value="1"/>
</dbReference>
<evidence type="ECO:0000256" key="8">
    <source>
        <dbReference type="ARBA" id="ARBA00050061"/>
    </source>
</evidence>
<dbReference type="InterPro" id="IPR000819">
    <property type="entry name" value="Peptidase_M17_C"/>
</dbReference>
<dbReference type="SUPFAM" id="SSF52949">
    <property type="entry name" value="Macro domain-like"/>
    <property type="match status" value="1"/>
</dbReference>
<comment type="similarity">
    <text evidence="1">Belongs to the peptidase M17 family.</text>
</comment>
<evidence type="ECO:0000256" key="1">
    <source>
        <dbReference type="ARBA" id="ARBA00009528"/>
    </source>
</evidence>
<evidence type="ECO:0000313" key="11">
    <source>
        <dbReference type="Proteomes" id="UP000013167"/>
    </source>
</evidence>
<dbReference type="Pfam" id="PF00883">
    <property type="entry name" value="Peptidase_M17"/>
    <property type="match status" value="1"/>
</dbReference>
<dbReference type="OrthoDB" id="9809354at2"/>
<evidence type="ECO:0000259" key="9">
    <source>
        <dbReference type="PROSITE" id="PS00631"/>
    </source>
</evidence>
<evidence type="ECO:0000256" key="3">
    <source>
        <dbReference type="ARBA" id="ARBA00022670"/>
    </source>
</evidence>
<dbReference type="GO" id="GO:0005737">
    <property type="term" value="C:cytoplasm"/>
    <property type="evidence" value="ECO:0007669"/>
    <property type="project" value="InterPro"/>
</dbReference>
<evidence type="ECO:0000256" key="7">
    <source>
        <dbReference type="ARBA" id="ARBA00050021"/>
    </source>
</evidence>
<dbReference type="PRINTS" id="PR00481">
    <property type="entry name" value="LAMNOPPTDASE"/>
</dbReference>
<keyword evidence="2 10" id="KW-0031">Aminopeptidase</keyword>
<dbReference type="GO" id="GO:0030145">
    <property type="term" value="F:manganese ion binding"/>
    <property type="evidence" value="ECO:0007669"/>
    <property type="project" value="InterPro"/>
</dbReference>
<accession>N0DZV4</accession>
<comment type="function">
    <text evidence="6">Presumably involved in the processing and regular turnover of intracellular proteins. Catalyzes the removal of unsubstituted N-terminal amino acids from various peptides.</text>
</comment>
<dbReference type="EMBL" id="CAIZ01000035">
    <property type="protein sequence ID" value="CCH68991.1"/>
    <property type="molecule type" value="Genomic_DNA"/>
</dbReference>
<name>N0DZV4_9MICO</name>
<sequence length="510" mass="52312">MPAKPRACDLLTPNVSEWSVSDRSPVDTLAAARGGAHLVLLVGPGEPATGLDVLDDLGLDAHEVASAHEPSAEPGKRTPLPLPPGRYAARMVHLVGQGSGAPEDLRAAGAEIGRATRGGDEVVIDATDVSDVDALAALVEGAVLGAWTSPKWTGDGPTSPTVAARQVTIVADPSLTEAGAVVASAVTRPRAALLARQLGITPSNIKNPAWMAAQARTLGQRQGLAVKVWTERDLAKEGFGGLLAVGGGSATPPRLVQLDYEPPRAAGRTPHVVLVGKGITFDSGGLNVKPAEGMLAMKTDMMGSAAVLAVLAACRDAGVAVKVTGLLALAENAVSGAAYRPSDVVTHYGGTTVEIGNTDAEGRIVLADALAYADKVLRPDVIVDIATLTGAARVALARAMAPVYATDDTLRDALVDASVTVGETLWPMPLTAAYRRALDSDVADVKQFSSAHGGGSIMAALFLREFVGSTPWAHLDIAGPGRSDVDAGILAKGATGFGTRLLLRWLEGLR</sequence>
<dbReference type="SUPFAM" id="SSF53187">
    <property type="entry name" value="Zn-dependent exopeptidases"/>
    <property type="match status" value="1"/>
</dbReference>
<dbReference type="STRING" id="1193181.BN10_130005"/>
<evidence type="ECO:0000256" key="2">
    <source>
        <dbReference type="ARBA" id="ARBA00022438"/>
    </source>
</evidence>
<dbReference type="PANTHER" id="PTHR11963:SF23">
    <property type="entry name" value="CYTOSOL AMINOPEPTIDASE"/>
    <property type="match status" value="1"/>
</dbReference>
<dbReference type="Gene3D" id="3.40.630.10">
    <property type="entry name" value="Zn peptidases"/>
    <property type="match status" value="1"/>
</dbReference>
<protein>
    <recommendedName>
        <fullName evidence="7">Probable cytosol aminopeptidase</fullName>
    </recommendedName>
    <alternativeName>
        <fullName evidence="8">Leucine aminopeptidase</fullName>
    </alternativeName>
    <alternativeName>
        <fullName evidence="5">Leucyl aminopeptidase</fullName>
    </alternativeName>
</protein>
<evidence type="ECO:0000313" key="10">
    <source>
        <dbReference type="EMBL" id="CCH68991.1"/>
    </source>
</evidence>
<dbReference type="GO" id="GO:0070006">
    <property type="term" value="F:metalloaminopeptidase activity"/>
    <property type="evidence" value="ECO:0007669"/>
    <property type="project" value="InterPro"/>
</dbReference>
<dbReference type="RefSeq" id="WP_010849248.1">
    <property type="nucleotide sequence ID" value="NZ_HF570956.1"/>
</dbReference>
<dbReference type="AlphaFoldDB" id="N0DZV4"/>
<feature type="domain" description="Cytosol aminopeptidase" evidence="9">
    <location>
        <begin position="357"/>
        <end position="364"/>
    </location>
</feature>
<dbReference type="Gene3D" id="3.40.220.10">
    <property type="entry name" value="Leucine Aminopeptidase, subunit E, domain 1"/>
    <property type="match status" value="1"/>
</dbReference>
<gene>
    <name evidence="10" type="primary">pepA</name>
    <name evidence="10" type="ORF">BN10_130005</name>
</gene>
<keyword evidence="4 10" id="KW-0378">Hydrolase</keyword>
<evidence type="ECO:0000256" key="5">
    <source>
        <dbReference type="ARBA" id="ARBA00033172"/>
    </source>
</evidence>